<evidence type="ECO:0000256" key="1">
    <source>
        <dbReference type="SAM" id="MobiDB-lite"/>
    </source>
</evidence>
<dbReference type="CDD" id="cd13246">
    <property type="entry name" value="PH_Scd1"/>
    <property type="match status" value="1"/>
</dbReference>
<proteinExistence type="predicted"/>
<dbReference type="SUPFAM" id="SSF48065">
    <property type="entry name" value="DBL homology domain (DH-domain)"/>
    <property type="match status" value="1"/>
</dbReference>
<feature type="region of interest" description="Disordered" evidence="1">
    <location>
        <begin position="246"/>
        <end position="265"/>
    </location>
</feature>
<dbReference type="GO" id="GO:0030010">
    <property type="term" value="P:establishment of cell polarity"/>
    <property type="evidence" value="ECO:0007669"/>
    <property type="project" value="TreeGrafter"/>
</dbReference>
<keyword evidence="5" id="KW-1185">Reference proteome</keyword>
<dbReference type="InterPro" id="IPR000270">
    <property type="entry name" value="PB1_dom"/>
</dbReference>
<feature type="compositionally biased region" description="Low complexity" evidence="1">
    <location>
        <begin position="924"/>
        <end position="941"/>
    </location>
</feature>
<dbReference type="Proteomes" id="UP000827549">
    <property type="component" value="Chromosome 4"/>
</dbReference>
<organism evidence="4 5">
    <name type="scientific">Vanrija pseudolonga</name>
    <dbReference type="NCBI Taxonomy" id="143232"/>
    <lineage>
        <taxon>Eukaryota</taxon>
        <taxon>Fungi</taxon>
        <taxon>Dikarya</taxon>
        <taxon>Basidiomycota</taxon>
        <taxon>Agaricomycotina</taxon>
        <taxon>Tremellomycetes</taxon>
        <taxon>Trichosporonales</taxon>
        <taxon>Trichosporonaceae</taxon>
        <taxon>Vanrija</taxon>
    </lineage>
</organism>
<sequence>MSISRKRVGSVSQRNDSPLPPLDIQSIQMPPNPQNALALKTAALSSTKTLFQMASGLRKRLRSVEDFAPFLEQPSSANQLDVVAHMCHVFRLGSSLCHLYNQLIPSFVNPSSPLYAGDLPEPHPINYDPPNFKDSPEGVRNWAKRPENAKVCQKYIALFCMAMKQRREEGRWHGESWAIHELLGKSTGDESDLESYDSTGLTKVFQTVEAMLDNLPESAIFPSSPTPTTPFGTSSSQTFSALAPLSTNTRSNSRQSYELPYSSAGTPTGSSVNGIAAAVNGGILTDSEAGPGPSTVEQQRSSGSGAIGAIGNAFKTVEELVNSERSYVQELEILERCSVEILKAELVSAETVYSIFSNLRQILDFQRKFLIKLETEYEPIEERGCVAWNEGRFGRPFVEMEKEFECYGPYCANYLDAMKTVNDFRVNLMLGQDLPEGQKPCLHPERELQAFMIKPIQRITKYGLLLDAILHATAKQEYAYREELQAGLAAVRRIAADINETTAFKEKQATVRELVERVDDWKGHDYERFGDLHLDDQFTVSKADSPRDYHVFLFDKMMLCCKEIQQDRKKGAKNNSMLNRKDKTTSKSALPPKSRLALKGRIFVSNITAAHLLPPTEQYGAPRVHIVWSVPAKSGDAEQDVEDSFIMSGRSEDTMKRWADKVMELAAIARKQQEDRTASTRFSSNTRASDPRAPYWAQSQFAPPTPATEHGTFNFPPVPGTPRQSENGYYLDGDDDEPVNGLAIYGVPGVPFPVNARRAQSQQSLPAVQQAELRARAMTEDQNGPSMTQWRQQAVPPLPSHPRLASNDSNGSAVTPEGWRAGSNGRRQHSQSQSRLPGRLEEEEAEFASAPPGAFARYEQATPRGMARAPSNGSAAPQGQPQGSVRSRSASSPNVYQPVNQAPLPPLPNGSSPTWQNQNTPYVSSSATSSSTGLGSTPGGTAYFNRRMSTGKRSSAESQTTETSETSSQSPRTPYTNATPGDLRGATPVSRQNSQEAGPAQNVLVKVRSGESNFVIGIPTDITFQTLYEKVVKKLRLCSAHHASAGLDLVVRIKWLDSDGDEVVIKTDSDVQVMLVESVSEQIQLIAT</sequence>
<dbReference type="FunFam" id="2.30.29.30:FF:000365">
    <property type="entry name" value="Related to CDC24-GTP/GDP exchange factor for Cdc42p"/>
    <property type="match status" value="1"/>
</dbReference>
<feature type="compositionally biased region" description="Low complexity" evidence="1">
    <location>
        <begin position="847"/>
        <end position="856"/>
    </location>
</feature>
<dbReference type="GO" id="GO:0043332">
    <property type="term" value="C:mating projection tip"/>
    <property type="evidence" value="ECO:0007669"/>
    <property type="project" value="TreeGrafter"/>
</dbReference>
<dbReference type="SMART" id="SM00233">
    <property type="entry name" value="PH"/>
    <property type="match status" value="1"/>
</dbReference>
<dbReference type="GeneID" id="87808726"/>
<evidence type="ECO:0000313" key="4">
    <source>
        <dbReference type="EMBL" id="WOO81992.1"/>
    </source>
</evidence>
<feature type="region of interest" description="Disordered" evidence="1">
    <location>
        <begin position="1"/>
        <end position="24"/>
    </location>
</feature>
<dbReference type="Pfam" id="PF00621">
    <property type="entry name" value="RhoGEF"/>
    <property type="match status" value="1"/>
</dbReference>
<dbReference type="PANTHER" id="PTHR47339">
    <property type="entry name" value="CELL DIVISION CONTROL PROTEIN 24"/>
    <property type="match status" value="1"/>
</dbReference>
<feature type="compositionally biased region" description="Low complexity" evidence="1">
    <location>
        <begin position="956"/>
        <end position="970"/>
    </location>
</feature>
<feature type="domain" description="DH" evidence="2">
    <location>
        <begin position="312"/>
        <end position="501"/>
    </location>
</feature>
<dbReference type="SMART" id="SM00325">
    <property type="entry name" value="RhoGEF"/>
    <property type="match status" value="1"/>
</dbReference>
<feature type="compositionally biased region" description="Polar residues" evidence="1">
    <location>
        <begin position="780"/>
        <end position="792"/>
    </location>
</feature>
<dbReference type="Pfam" id="PF00564">
    <property type="entry name" value="PB1"/>
    <property type="match status" value="1"/>
</dbReference>
<evidence type="ECO:0000313" key="5">
    <source>
        <dbReference type="Proteomes" id="UP000827549"/>
    </source>
</evidence>
<dbReference type="InterPro" id="IPR035899">
    <property type="entry name" value="DBL_dom_sf"/>
</dbReference>
<dbReference type="GO" id="GO:0005737">
    <property type="term" value="C:cytoplasm"/>
    <property type="evidence" value="ECO:0007669"/>
    <property type="project" value="TreeGrafter"/>
</dbReference>
<dbReference type="Pfam" id="PF15411">
    <property type="entry name" value="PH_10"/>
    <property type="match status" value="1"/>
</dbReference>
<dbReference type="Gene3D" id="3.10.20.90">
    <property type="entry name" value="Phosphatidylinositol 3-kinase Catalytic Subunit, Chain A, domain 1"/>
    <property type="match status" value="1"/>
</dbReference>
<feature type="compositionally biased region" description="Polar residues" evidence="1">
    <location>
        <begin position="679"/>
        <end position="688"/>
    </location>
</feature>
<dbReference type="SUPFAM" id="SSF50729">
    <property type="entry name" value="PH domain-like"/>
    <property type="match status" value="1"/>
</dbReference>
<dbReference type="Gene3D" id="1.20.900.10">
    <property type="entry name" value="Dbl homology (DH) domain"/>
    <property type="match status" value="1"/>
</dbReference>
<dbReference type="InterPro" id="IPR000219">
    <property type="entry name" value="DH_dom"/>
</dbReference>
<dbReference type="AlphaFoldDB" id="A0AAF0Y9R7"/>
<dbReference type="InterPro" id="IPR001849">
    <property type="entry name" value="PH_domain"/>
</dbReference>
<dbReference type="Gene3D" id="2.30.29.30">
    <property type="entry name" value="Pleckstrin-homology domain (PH domain)/Phosphotyrosine-binding domain (PTB)"/>
    <property type="match status" value="1"/>
</dbReference>
<dbReference type="CDD" id="cd00160">
    <property type="entry name" value="RhoGEF"/>
    <property type="match status" value="1"/>
</dbReference>
<dbReference type="InterPro" id="IPR053793">
    <property type="entry name" value="PB1-like"/>
</dbReference>
<accession>A0AAF0Y9R7</accession>
<name>A0AAF0Y9R7_9TREE</name>
<protein>
    <submittedName>
        <fullName evidence="4">Rho guanine nucleotide exchange factor scd1</fullName>
    </submittedName>
</protein>
<evidence type="ECO:0000259" key="3">
    <source>
        <dbReference type="PROSITE" id="PS51745"/>
    </source>
</evidence>
<dbReference type="PROSITE" id="PS50010">
    <property type="entry name" value="DH_2"/>
    <property type="match status" value="1"/>
</dbReference>
<dbReference type="GO" id="GO:0031106">
    <property type="term" value="P:septin ring organization"/>
    <property type="evidence" value="ECO:0007669"/>
    <property type="project" value="TreeGrafter"/>
</dbReference>
<dbReference type="CDD" id="cd05992">
    <property type="entry name" value="PB1"/>
    <property type="match status" value="1"/>
</dbReference>
<feature type="domain" description="PB1" evidence="3">
    <location>
        <begin position="1002"/>
        <end position="1088"/>
    </location>
</feature>
<evidence type="ECO:0000259" key="2">
    <source>
        <dbReference type="PROSITE" id="PS50010"/>
    </source>
</evidence>
<reference evidence="4" key="1">
    <citation type="submission" date="2023-10" db="EMBL/GenBank/DDBJ databases">
        <authorList>
            <person name="Noh H."/>
        </authorList>
    </citation>
    <scope>NUCLEOTIDE SEQUENCE</scope>
    <source>
        <strain evidence="4">DUCC4014</strain>
    </source>
</reference>
<dbReference type="GO" id="GO:0000935">
    <property type="term" value="C:division septum"/>
    <property type="evidence" value="ECO:0007669"/>
    <property type="project" value="TreeGrafter"/>
</dbReference>
<feature type="compositionally biased region" description="Polar residues" evidence="1">
    <location>
        <begin position="871"/>
        <end position="900"/>
    </location>
</feature>
<dbReference type="GO" id="GO:0005085">
    <property type="term" value="F:guanyl-nucleotide exchange factor activity"/>
    <property type="evidence" value="ECO:0007669"/>
    <property type="project" value="InterPro"/>
</dbReference>
<dbReference type="PANTHER" id="PTHR47339:SF1">
    <property type="entry name" value="CELL DIVISION CONTROL PROTEIN 24"/>
    <property type="match status" value="1"/>
</dbReference>
<feature type="region of interest" description="Disordered" evidence="1">
    <location>
        <begin position="670"/>
        <end position="727"/>
    </location>
</feature>
<dbReference type="InterPro" id="IPR033511">
    <property type="entry name" value="Cdc24/Scd1_PH_dom"/>
</dbReference>
<dbReference type="SUPFAM" id="SSF54277">
    <property type="entry name" value="CAD &amp; PB1 domains"/>
    <property type="match status" value="1"/>
</dbReference>
<feature type="compositionally biased region" description="Polar residues" evidence="1">
    <location>
        <begin position="246"/>
        <end position="256"/>
    </location>
</feature>
<dbReference type="RefSeq" id="XP_062628024.1">
    <property type="nucleotide sequence ID" value="XM_062772040.1"/>
</dbReference>
<gene>
    <name evidence="4" type="primary">scd1_0</name>
    <name evidence="4" type="ORF">LOC62_04G005497</name>
</gene>
<dbReference type="SMART" id="SM00666">
    <property type="entry name" value="PB1"/>
    <property type="match status" value="1"/>
</dbReference>
<dbReference type="PROSITE" id="PS51745">
    <property type="entry name" value="PB1"/>
    <property type="match status" value="1"/>
</dbReference>
<dbReference type="GO" id="GO:0005634">
    <property type="term" value="C:nucleus"/>
    <property type="evidence" value="ECO:0007669"/>
    <property type="project" value="TreeGrafter"/>
</dbReference>
<feature type="region of interest" description="Disordered" evidence="1">
    <location>
        <begin position="779"/>
        <end position="999"/>
    </location>
</feature>
<dbReference type="InterPro" id="IPR011993">
    <property type="entry name" value="PH-like_dom_sf"/>
</dbReference>
<feature type="compositionally biased region" description="Polar residues" evidence="1">
    <location>
        <begin position="909"/>
        <end position="923"/>
    </location>
</feature>
<dbReference type="InterPro" id="IPR053026">
    <property type="entry name" value="CDC42_GEF"/>
</dbReference>
<feature type="region of interest" description="Disordered" evidence="1">
    <location>
        <begin position="570"/>
        <end position="591"/>
    </location>
</feature>
<dbReference type="EMBL" id="CP086717">
    <property type="protein sequence ID" value="WOO81992.1"/>
    <property type="molecule type" value="Genomic_DNA"/>
</dbReference>